<evidence type="ECO:0000259" key="1">
    <source>
        <dbReference type="Pfam" id="PF01266"/>
    </source>
</evidence>
<sequence>MNWGERSLWLDGLDIVRRPGLQGDLSCDVVVVGGGFTGLWTAYYLRRAQPDLRVVVLEREIAGFGPSGRNGGWVSTGMAGPAKAFGVEGAARRRAERLTYRTVDEMAAVVEREGIDCAFRKEGQLSLATTEPQRRRLTAQVEAARGIGLTSDDLRLLQPDELDGLLHLPEPAVGSFTPHGARVDPGRLVRGLADACERLGVQILEGTEAREIAPGRVRCLAGTVRADHVLVATESYTVQQQGQGRRFLPLYSLMVATEPLPEEVWKEIGWRDGLLVRDTRHLFFYAQRTADGRIAMGGRGAPYRFGSPIADDSERNDDVRARLVRALHRHFPAAADAAVTHHWGGPLAVPRDWAMSVRHDPVTGLGWAGGYSGHGVVASNISGRTLADMVLGQDTELLSMPWVEHRSRSWEPEPLRFVASQAIIRVLERADAIEDSTGRTSRRAVLVSPFMPGH</sequence>
<evidence type="ECO:0000313" key="3">
    <source>
        <dbReference type="Proteomes" id="UP001500449"/>
    </source>
</evidence>
<protein>
    <submittedName>
        <fullName evidence="2">FAD-binding oxidoreductase</fullName>
    </submittedName>
</protein>
<keyword evidence="3" id="KW-1185">Reference proteome</keyword>
<dbReference type="PANTHER" id="PTHR13847">
    <property type="entry name" value="SARCOSINE DEHYDROGENASE-RELATED"/>
    <property type="match status" value="1"/>
</dbReference>
<feature type="domain" description="FAD dependent oxidoreductase" evidence="1">
    <location>
        <begin position="28"/>
        <end position="389"/>
    </location>
</feature>
<gene>
    <name evidence="2" type="ORF">GCM10009836_64850</name>
</gene>
<accession>A0ABN2NNG1</accession>
<dbReference type="Pfam" id="PF01266">
    <property type="entry name" value="DAO"/>
    <property type="match status" value="1"/>
</dbReference>
<dbReference type="Proteomes" id="UP001500449">
    <property type="component" value="Unassembled WGS sequence"/>
</dbReference>
<dbReference type="Gene3D" id="3.50.50.60">
    <property type="entry name" value="FAD/NAD(P)-binding domain"/>
    <property type="match status" value="1"/>
</dbReference>
<dbReference type="RefSeq" id="WP_344426022.1">
    <property type="nucleotide sequence ID" value="NZ_BAAAQK010000028.1"/>
</dbReference>
<dbReference type="InterPro" id="IPR036188">
    <property type="entry name" value="FAD/NAD-bd_sf"/>
</dbReference>
<proteinExistence type="predicted"/>
<dbReference type="SUPFAM" id="SSF51905">
    <property type="entry name" value="FAD/NAD(P)-binding domain"/>
    <property type="match status" value="1"/>
</dbReference>
<dbReference type="InterPro" id="IPR006076">
    <property type="entry name" value="FAD-dep_OxRdtase"/>
</dbReference>
<dbReference type="PANTHER" id="PTHR13847:SF285">
    <property type="entry name" value="FAD DEPENDENT OXIDOREDUCTASE DOMAIN-CONTAINING PROTEIN"/>
    <property type="match status" value="1"/>
</dbReference>
<comment type="caution">
    <text evidence="2">The sequence shown here is derived from an EMBL/GenBank/DDBJ whole genome shotgun (WGS) entry which is preliminary data.</text>
</comment>
<reference evidence="2 3" key="1">
    <citation type="journal article" date="2019" name="Int. J. Syst. Evol. Microbiol.">
        <title>The Global Catalogue of Microorganisms (GCM) 10K type strain sequencing project: providing services to taxonomists for standard genome sequencing and annotation.</title>
        <authorList>
            <consortium name="The Broad Institute Genomics Platform"/>
            <consortium name="The Broad Institute Genome Sequencing Center for Infectious Disease"/>
            <person name="Wu L."/>
            <person name="Ma J."/>
        </authorList>
    </citation>
    <scope>NUCLEOTIDE SEQUENCE [LARGE SCALE GENOMIC DNA]</scope>
    <source>
        <strain evidence="2 3">JCM 16009</strain>
    </source>
</reference>
<name>A0ABN2NNG1_9PSEU</name>
<organism evidence="2 3">
    <name type="scientific">Pseudonocardia ailaonensis</name>
    <dbReference type="NCBI Taxonomy" id="367279"/>
    <lineage>
        <taxon>Bacteria</taxon>
        <taxon>Bacillati</taxon>
        <taxon>Actinomycetota</taxon>
        <taxon>Actinomycetes</taxon>
        <taxon>Pseudonocardiales</taxon>
        <taxon>Pseudonocardiaceae</taxon>
        <taxon>Pseudonocardia</taxon>
    </lineage>
</organism>
<evidence type="ECO:0000313" key="2">
    <source>
        <dbReference type="EMBL" id="GAA1874768.1"/>
    </source>
</evidence>
<dbReference type="EMBL" id="BAAAQK010000028">
    <property type="protein sequence ID" value="GAA1874768.1"/>
    <property type="molecule type" value="Genomic_DNA"/>
</dbReference>
<dbReference type="Gene3D" id="3.30.9.10">
    <property type="entry name" value="D-Amino Acid Oxidase, subunit A, domain 2"/>
    <property type="match status" value="1"/>
</dbReference>